<organism evidence="11 12">
    <name type="scientific">Callorhinchus milii</name>
    <name type="common">Ghost shark</name>
    <dbReference type="NCBI Taxonomy" id="7868"/>
    <lineage>
        <taxon>Eukaryota</taxon>
        <taxon>Metazoa</taxon>
        <taxon>Chordata</taxon>
        <taxon>Craniata</taxon>
        <taxon>Vertebrata</taxon>
        <taxon>Chondrichthyes</taxon>
        <taxon>Holocephali</taxon>
        <taxon>Chimaeriformes</taxon>
        <taxon>Callorhinchidae</taxon>
        <taxon>Callorhinchus</taxon>
    </lineage>
</organism>
<evidence type="ECO:0000256" key="4">
    <source>
        <dbReference type="ARBA" id="ARBA00023054"/>
    </source>
</evidence>
<reference evidence="12" key="3">
    <citation type="journal article" date="2014" name="Nature">
        <title>Elephant shark genome provides unique insights into gnathostome evolution.</title>
        <authorList>
            <consortium name="International Elephant Shark Genome Sequencing Consortium"/>
            <person name="Venkatesh B."/>
            <person name="Lee A.P."/>
            <person name="Ravi V."/>
            <person name="Maurya A.K."/>
            <person name="Lian M.M."/>
            <person name="Swann J.B."/>
            <person name="Ohta Y."/>
            <person name="Flajnik M.F."/>
            <person name="Sutoh Y."/>
            <person name="Kasahara M."/>
            <person name="Hoon S."/>
            <person name="Gangu V."/>
            <person name="Roy S.W."/>
            <person name="Irimia M."/>
            <person name="Korzh V."/>
            <person name="Kondrychyn I."/>
            <person name="Lim Z.W."/>
            <person name="Tay B.H."/>
            <person name="Tohari S."/>
            <person name="Kong K.W."/>
            <person name="Ho S."/>
            <person name="Lorente-Galdos B."/>
            <person name="Quilez J."/>
            <person name="Marques-Bonet T."/>
            <person name="Raney B.J."/>
            <person name="Ingham P.W."/>
            <person name="Tay A."/>
            <person name="Hillier L.W."/>
            <person name="Minx P."/>
            <person name="Boehm T."/>
            <person name="Wilson R.K."/>
            <person name="Brenner S."/>
            <person name="Warren W.C."/>
        </authorList>
    </citation>
    <scope>NUCLEOTIDE SEQUENCE [LARGE SCALE GENOMIC DNA]</scope>
</reference>
<keyword evidence="5" id="KW-0206">Cytoskeleton</keyword>
<evidence type="ECO:0000259" key="9">
    <source>
        <dbReference type="Pfam" id="PF16531"/>
    </source>
</evidence>
<evidence type="ECO:0000259" key="10">
    <source>
        <dbReference type="Pfam" id="PF18594"/>
    </source>
</evidence>
<dbReference type="GeneTree" id="ENSGT00390000006932"/>
<keyword evidence="4 7" id="KW-0175">Coiled coil</keyword>
<feature type="compositionally biased region" description="Basic and acidic residues" evidence="8">
    <location>
        <begin position="194"/>
        <end position="204"/>
    </location>
</feature>
<dbReference type="InterPro" id="IPR032396">
    <property type="entry name" value="SAS-6_N"/>
</dbReference>
<dbReference type="InterPro" id="IPR038558">
    <property type="entry name" value="SAS-6_N_sf"/>
</dbReference>
<dbReference type="AlphaFoldDB" id="A0A4W3J192"/>
<dbReference type="PANTHER" id="PTHR44281:SF5">
    <property type="entry name" value="SPINDLE ASSEMBLY ABNORMAL PROTEIN 6 HOMOLOG"/>
    <property type="match status" value="1"/>
</dbReference>
<dbReference type="Pfam" id="PF16531">
    <property type="entry name" value="SAS-6_N"/>
    <property type="match status" value="1"/>
</dbReference>
<evidence type="ECO:0000256" key="5">
    <source>
        <dbReference type="ARBA" id="ARBA00023212"/>
    </source>
</evidence>
<dbReference type="Ensembl" id="ENSCMIT00000027020.1">
    <property type="protein sequence ID" value="ENSCMIP00000026590.1"/>
    <property type="gene ID" value="ENSCMIG00000011622.1"/>
</dbReference>
<feature type="compositionally biased region" description="Polar residues" evidence="8">
    <location>
        <begin position="184"/>
        <end position="193"/>
    </location>
</feature>
<feature type="region of interest" description="Disordered" evidence="8">
    <location>
        <begin position="184"/>
        <end position="204"/>
    </location>
</feature>
<dbReference type="Proteomes" id="UP000314986">
    <property type="component" value="Unassembled WGS sequence"/>
</dbReference>
<gene>
    <name evidence="11" type="primary">sass6</name>
</gene>
<comment type="subcellular location">
    <subcellularLocation>
        <location evidence="1">Cytoplasm</location>
        <location evidence="1">Cytoskeleton</location>
        <location evidence="1">Microtubule organizing center</location>
        <location evidence="1">Centrosome</location>
    </subcellularLocation>
</comment>
<evidence type="ECO:0000313" key="12">
    <source>
        <dbReference type="Proteomes" id="UP000314986"/>
    </source>
</evidence>
<evidence type="ECO:0000256" key="8">
    <source>
        <dbReference type="SAM" id="MobiDB-lite"/>
    </source>
</evidence>
<dbReference type="PANTHER" id="PTHR44281">
    <property type="entry name" value="SPINDLE ASSEMBLY ABNORMAL PROTEIN 6 HOMOLOG"/>
    <property type="match status" value="1"/>
</dbReference>
<sequence>MTTASLLSCPHHHQLEERTCQGDLIVRLTDDTDPFFLYTLTIGEEDFQSLKTQQGLLVEFSAFPQRFIDLLEQCIREQDKEMPRFLLQLVTSSTVMDRIPANLNVIETNPFKHLTHLSLKLLPANDTDVKKYLAVCLRNMKMERNSLDDRLHRSEEDLNKRLSITQQTLAEKSKELDRLRNEWTSHSSLMSNKHSQEVTTEREKSLQAQRQYQLQWEQQKKEMEIAHSRTVQHLESRLAELETINKDLTERRYKSESSIRELKAKLLGMEEECQRSKQEILSLRRENSTLDAECHEKEKLLNQLRTRTAVLEQEVKDKEQVVTRTTEVFESTQEHKKNLEGSLEQKQQQNRKLEATVKSLSEELLKANEIIKKLQGDMKKLMEKIKLKNTVTMQQEKLIGEKTQTIQKEQMELREVQQSLRLKEEEMSKQQEHLEATVQKLEESKQLLKTNENGKFYECLKSFCIYVGMRPDFASQFGQVLYILFYFKCKNWNSGNVEEVVVGSAGHGADVGEKGQFRVKQDTQVPDWLSEVECAAVEADAASARGVEALPRANQEGLGLADVELEKVVPRPGLDVRQTVGQDTSSPGVESGGREIELGVICIIVEIYPMSVDDFTKGEHVEGKEEGIKNRVLRNTVRESAGAGGEAVCCDKVDWLCMRKNANASSLIVQCVMGVHGTAWPFTRSFRPA</sequence>
<evidence type="ECO:0000256" key="1">
    <source>
        <dbReference type="ARBA" id="ARBA00004300"/>
    </source>
</evidence>
<reference evidence="12" key="2">
    <citation type="journal article" date="2007" name="PLoS Biol.">
        <title>Survey sequencing and comparative analysis of the elephant shark (Callorhinchus milii) genome.</title>
        <authorList>
            <person name="Venkatesh B."/>
            <person name="Kirkness E.F."/>
            <person name="Loh Y.H."/>
            <person name="Halpern A.L."/>
            <person name="Lee A.P."/>
            <person name="Johnson J."/>
            <person name="Dandona N."/>
            <person name="Viswanathan L.D."/>
            <person name="Tay A."/>
            <person name="Venter J.C."/>
            <person name="Strausberg R.L."/>
            <person name="Brenner S."/>
        </authorList>
    </citation>
    <scope>NUCLEOTIDE SEQUENCE [LARGE SCALE GENOMIC DNA]</scope>
</reference>
<dbReference type="GO" id="GO:0007099">
    <property type="term" value="P:centriole replication"/>
    <property type="evidence" value="ECO:0007669"/>
    <property type="project" value="TreeGrafter"/>
</dbReference>
<reference evidence="11" key="5">
    <citation type="submission" date="2025-09" db="UniProtKB">
        <authorList>
            <consortium name="Ensembl"/>
        </authorList>
    </citation>
    <scope>IDENTIFICATION</scope>
</reference>
<evidence type="ECO:0000256" key="7">
    <source>
        <dbReference type="SAM" id="Coils"/>
    </source>
</evidence>
<protein>
    <recommendedName>
        <fullName evidence="2">Spindle assembly abnormal protein 6 homolog</fullName>
    </recommendedName>
</protein>
<dbReference type="GO" id="GO:0005814">
    <property type="term" value="C:centriole"/>
    <property type="evidence" value="ECO:0007669"/>
    <property type="project" value="TreeGrafter"/>
</dbReference>
<evidence type="ECO:0000256" key="6">
    <source>
        <dbReference type="ARBA" id="ARBA00023306"/>
    </source>
</evidence>
<keyword evidence="12" id="KW-1185">Reference proteome</keyword>
<dbReference type="GO" id="GO:0005813">
    <property type="term" value="C:centrosome"/>
    <property type="evidence" value="ECO:0007669"/>
    <property type="project" value="UniProtKB-SubCell"/>
</dbReference>
<dbReference type="InParanoid" id="A0A4W3J192"/>
<feature type="coiled-coil region" evidence="7">
    <location>
        <begin position="137"/>
        <end position="182"/>
    </location>
</feature>
<keyword evidence="3" id="KW-0963">Cytoplasm</keyword>
<evidence type="ECO:0000256" key="3">
    <source>
        <dbReference type="ARBA" id="ARBA00022490"/>
    </source>
</evidence>
<reference evidence="11" key="4">
    <citation type="submission" date="2025-08" db="UniProtKB">
        <authorList>
            <consortium name="Ensembl"/>
        </authorList>
    </citation>
    <scope>IDENTIFICATION</scope>
</reference>
<feature type="domain" description="Spindle assembly abnormal protein 6 N-terminal" evidence="9">
    <location>
        <begin position="18"/>
        <end position="121"/>
    </location>
</feature>
<feature type="domain" description="SAS-6 coiled-coil" evidence="10">
    <location>
        <begin position="126"/>
        <end position="155"/>
    </location>
</feature>
<reference evidence="12" key="1">
    <citation type="journal article" date="2006" name="Science">
        <title>Ancient noncoding elements conserved in the human genome.</title>
        <authorList>
            <person name="Venkatesh B."/>
            <person name="Kirkness E.F."/>
            <person name="Loh Y.H."/>
            <person name="Halpern A.L."/>
            <person name="Lee A.P."/>
            <person name="Johnson J."/>
            <person name="Dandona N."/>
            <person name="Viswanathan L.D."/>
            <person name="Tay A."/>
            <person name="Venter J.C."/>
            <person name="Strausberg R.L."/>
            <person name="Brenner S."/>
        </authorList>
    </citation>
    <scope>NUCLEOTIDE SEQUENCE [LARGE SCALE GENOMIC DNA]</scope>
</reference>
<dbReference type="CDD" id="cd10142">
    <property type="entry name" value="HD_SAS6_N"/>
    <property type="match status" value="1"/>
</dbReference>
<dbReference type="Gene3D" id="2.170.210.20">
    <property type="entry name" value="Spindle assembly abnormal protein 6, N-terminal domain"/>
    <property type="match status" value="1"/>
</dbReference>
<name>A0A4W3J192_CALMI</name>
<keyword evidence="6" id="KW-0131">Cell cycle</keyword>
<evidence type="ECO:0000256" key="2">
    <source>
        <dbReference type="ARBA" id="ARBA00020407"/>
    </source>
</evidence>
<evidence type="ECO:0000313" key="11">
    <source>
        <dbReference type="Ensembl" id="ENSCMIP00000026590.1"/>
    </source>
</evidence>
<dbReference type="FunCoup" id="A0A4W3J192">
    <property type="interactions" value="237"/>
</dbReference>
<dbReference type="Pfam" id="PF18594">
    <property type="entry name" value="Sas6_CC"/>
    <property type="match status" value="1"/>
</dbReference>
<dbReference type="InterPro" id="IPR041513">
    <property type="entry name" value="SAS6_CC"/>
</dbReference>
<proteinExistence type="predicted"/>
<dbReference type="STRING" id="7868.ENSCMIP00000026590"/>
<accession>A0A4W3J192</accession>
<feature type="coiled-coil region" evidence="7">
    <location>
        <begin position="231"/>
        <end position="451"/>
    </location>
</feature>